<evidence type="ECO:0000259" key="8">
    <source>
        <dbReference type="PROSITE" id="PS50928"/>
    </source>
</evidence>
<proteinExistence type="inferred from homology"/>
<dbReference type="Gene3D" id="1.10.3720.10">
    <property type="entry name" value="MetI-like"/>
    <property type="match status" value="1"/>
</dbReference>
<feature type="domain" description="ABC transmembrane type-1" evidence="8">
    <location>
        <begin position="61"/>
        <end position="242"/>
    </location>
</feature>
<keyword evidence="5 7" id="KW-1133">Transmembrane helix</keyword>
<dbReference type="FunFam" id="1.10.3720.10:FF:000003">
    <property type="entry name" value="Aliphatic sulfonate ABC transporter permease"/>
    <property type="match status" value="1"/>
</dbReference>
<feature type="transmembrane region" description="Helical" evidence="7">
    <location>
        <begin position="70"/>
        <end position="90"/>
    </location>
</feature>
<feature type="transmembrane region" description="Helical" evidence="7">
    <location>
        <begin position="110"/>
        <end position="140"/>
    </location>
</feature>
<keyword evidence="10" id="KW-1185">Reference proteome</keyword>
<comment type="subcellular location">
    <subcellularLocation>
        <location evidence="1 7">Cell membrane</location>
        <topology evidence="1 7">Multi-pass membrane protein</topology>
    </subcellularLocation>
</comment>
<evidence type="ECO:0000256" key="7">
    <source>
        <dbReference type="RuleBase" id="RU363032"/>
    </source>
</evidence>
<dbReference type="KEGG" id="mrtj:KHC33_07000"/>
<dbReference type="InterPro" id="IPR035906">
    <property type="entry name" value="MetI-like_sf"/>
</dbReference>
<keyword evidence="2 7" id="KW-0813">Transport</keyword>
<keyword evidence="3" id="KW-1003">Cell membrane</keyword>
<dbReference type="Pfam" id="PF00528">
    <property type="entry name" value="BPD_transp_1"/>
    <property type="match status" value="1"/>
</dbReference>
<evidence type="ECO:0000256" key="4">
    <source>
        <dbReference type="ARBA" id="ARBA00022692"/>
    </source>
</evidence>
<dbReference type="EMBL" id="CP075546">
    <property type="protein sequence ID" value="QVV90224.1"/>
    <property type="molecule type" value="Genomic_DNA"/>
</dbReference>
<gene>
    <name evidence="9" type="ORF">KHC33_07000</name>
</gene>
<keyword evidence="6 7" id="KW-0472">Membrane</keyword>
<dbReference type="PROSITE" id="PS50928">
    <property type="entry name" value="ABC_TM1"/>
    <property type="match status" value="1"/>
</dbReference>
<protein>
    <submittedName>
        <fullName evidence="9">ABC transporter permease</fullName>
    </submittedName>
</protein>
<comment type="similarity">
    <text evidence="7">Belongs to the binding-protein-dependent transport system permease family.</text>
</comment>
<evidence type="ECO:0000313" key="10">
    <source>
        <dbReference type="Proteomes" id="UP000680656"/>
    </source>
</evidence>
<evidence type="ECO:0000256" key="5">
    <source>
        <dbReference type="ARBA" id="ARBA00022989"/>
    </source>
</evidence>
<organism evidence="9 10">
    <name type="scientific">Methanospirillum purgamenti</name>
    <dbReference type="NCBI Taxonomy" id="2834276"/>
    <lineage>
        <taxon>Archaea</taxon>
        <taxon>Methanobacteriati</taxon>
        <taxon>Methanobacteriota</taxon>
        <taxon>Stenosarchaea group</taxon>
        <taxon>Methanomicrobia</taxon>
        <taxon>Methanomicrobiales</taxon>
        <taxon>Methanospirillaceae</taxon>
        <taxon>Methanospirillum</taxon>
    </lineage>
</organism>
<dbReference type="Proteomes" id="UP000680656">
    <property type="component" value="Chromosome"/>
</dbReference>
<evidence type="ECO:0000313" key="9">
    <source>
        <dbReference type="EMBL" id="QVV90224.1"/>
    </source>
</evidence>
<feature type="transmembrane region" description="Helical" evidence="7">
    <location>
        <begin position="40"/>
        <end position="58"/>
    </location>
</feature>
<keyword evidence="4 7" id="KW-0812">Transmembrane</keyword>
<feature type="transmembrane region" description="Helical" evidence="7">
    <location>
        <begin position="7"/>
        <end position="28"/>
    </location>
</feature>
<dbReference type="CDD" id="cd06261">
    <property type="entry name" value="TM_PBP2"/>
    <property type="match status" value="1"/>
</dbReference>
<dbReference type="SUPFAM" id="SSF161098">
    <property type="entry name" value="MetI-like"/>
    <property type="match status" value="1"/>
</dbReference>
<accession>A0A8E7EKI3</accession>
<dbReference type="GO" id="GO:0005886">
    <property type="term" value="C:plasma membrane"/>
    <property type="evidence" value="ECO:0007669"/>
    <property type="project" value="UniProtKB-SubCell"/>
</dbReference>
<name>A0A8E7EKI3_9EURY</name>
<evidence type="ECO:0000256" key="6">
    <source>
        <dbReference type="ARBA" id="ARBA00023136"/>
    </source>
</evidence>
<feature type="transmembrane region" description="Helical" evidence="7">
    <location>
        <begin position="221"/>
        <end position="242"/>
    </location>
</feature>
<dbReference type="GO" id="GO:0055085">
    <property type="term" value="P:transmembrane transport"/>
    <property type="evidence" value="ECO:0007669"/>
    <property type="project" value="InterPro"/>
</dbReference>
<reference evidence="9 10" key="1">
    <citation type="submission" date="2021-05" db="EMBL/GenBank/DDBJ databases">
        <title>A novel Methanospirillum isolate from a pyrite-forming mixed culture.</title>
        <authorList>
            <person name="Bunk B."/>
            <person name="Sproer C."/>
            <person name="Spring S."/>
            <person name="Pester M."/>
        </authorList>
    </citation>
    <scope>NUCLEOTIDE SEQUENCE [LARGE SCALE GENOMIC DNA]</scope>
    <source>
        <strain evidence="9 10">J.3.6.1-F.2.7.3</strain>
    </source>
</reference>
<feature type="transmembrane region" description="Helical" evidence="7">
    <location>
        <begin position="186"/>
        <end position="215"/>
    </location>
</feature>
<dbReference type="PANTHER" id="PTHR30151:SF0">
    <property type="entry name" value="ABC TRANSPORTER PERMEASE PROTEIN MJ0413-RELATED"/>
    <property type="match status" value="1"/>
</dbReference>
<sequence length="256" mass="28330">MKRFHGFLKGLAIPVGIILIWQVLSIYIQNSFILPGWETIIPVLIHPFEPLFGGASLYQNSFISLQRVLNGFFLAVLIGVFLGLLCGWSKSAEDYVNPIIQILRPVPPIAWMPLAIAWFKIGFGSLIFIIFIGSFFPVFISTIEGVRSVRVRWLEVAQTLGATTLEIFKTVVIPGALPSIWTGLRLAFGVAWMCLVAAEMLPGTSAGLGYLIMFAYNLGQIQVIVAGMIVIGVIGIVADYFFRMGQTKLFNWQGKE</sequence>
<dbReference type="GeneID" id="65096918"/>
<evidence type="ECO:0000256" key="2">
    <source>
        <dbReference type="ARBA" id="ARBA00022448"/>
    </source>
</evidence>
<dbReference type="InterPro" id="IPR000515">
    <property type="entry name" value="MetI-like"/>
</dbReference>
<dbReference type="RefSeq" id="WP_214420996.1">
    <property type="nucleotide sequence ID" value="NZ_CP075546.1"/>
</dbReference>
<evidence type="ECO:0000256" key="3">
    <source>
        <dbReference type="ARBA" id="ARBA00022475"/>
    </source>
</evidence>
<dbReference type="AlphaFoldDB" id="A0A8E7EKI3"/>
<dbReference type="PANTHER" id="PTHR30151">
    <property type="entry name" value="ALKANE SULFONATE ABC TRANSPORTER-RELATED, MEMBRANE SUBUNIT"/>
    <property type="match status" value="1"/>
</dbReference>
<evidence type="ECO:0000256" key="1">
    <source>
        <dbReference type="ARBA" id="ARBA00004651"/>
    </source>
</evidence>